<evidence type="ECO:0000256" key="1">
    <source>
        <dbReference type="SAM" id="MobiDB-lite"/>
    </source>
</evidence>
<feature type="region of interest" description="Disordered" evidence="1">
    <location>
        <begin position="1"/>
        <end position="55"/>
    </location>
</feature>
<gene>
    <name evidence="2" type="ORF">E2C01_018200</name>
</gene>
<evidence type="ECO:0000313" key="3">
    <source>
        <dbReference type="Proteomes" id="UP000324222"/>
    </source>
</evidence>
<dbReference type="EMBL" id="VSRR010001416">
    <property type="protein sequence ID" value="MPC25100.1"/>
    <property type="molecule type" value="Genomic_DNA"/>
</dbReference>
<comment type="caution">
    <text evidence="2">The sequence shown here is derived from an EMBL/GenBank/DDBJ whole genome shotgun (WGS) entry which is preliminary data.</text>
</comment>
<dbReference type="Proteomes" id="UP000324222">
    <property type="component" value="Unassembled WGS sequence"/>
</dbReference>
<evidence type="ECO:0000313" key="2">
    <source>
        <dbReference type="EMBL" id="MPC25100.1"/>
    </source>
</evidence>
<keyword evidence="3" id="KW-1185">Reference proteome</keyword>
<dbReference type="AlphaFoldDB" id="A0A5B7DUF0"/>
<proteinExistence type="predicted"/>
<reference evidence="2 3" key="1">
    <citation type="submission" date="2019-05" db="EMBL/GenBank/DDBJ databases">
        <title>Another draft genome of Portunus trituberculatus and its Hox gene families provides insights of decapod evolution.</title>
        <authorList>
            <person name="Jeong J.-H."/>
            <person name="Song I."/>
            <person name="Kim S."/>
            <person name="Choi T."/>
            <person name="Kim D."/>
            <person name="Ryu S."/>
            <person name="Kim W."/>
        </authorList>
    </citation>
    <scope>NUCLEOTIDE SEQUENCE [LARGE SCALE GENOMIC DNA]</scope>
    <source>
        <tissue evidence="2">Muscle</tissue>
    </source>
</reference>
<feature type="compositionally biased region" description="Low complexity" evidence="1">
    <location>
        <begin position="12"/>
        <end position="21"/>
    </location>
</feature>
<protein>
    <submittedName>
        <fullName evidence="2">Uncharacterized protein</fullName>
    </submittedName>
</protein>
<organism evidence="2 3">
    <name type="scientific">Portunus trituberculatus</name>
    <name type="common">Swimming crab</name>
    <name type="synonym">Neptunus trituberculatus</name>
    <dbReference type="NCBI Taxonomy" id="210409"/>
    <lineage>
        <taxon>Eukaryota</taxon>
        <taxon>Metazoa</taxon>
        <taxon>Ecdysozoa</taxon>
        <taxon>Arthropoda</taxon>
        <taxon>Crustacea</taxon>
        <taxon>Multicrustacea</taxon>
        <taxon>Malacostraca</taxon>
        <taxon>Eumalacostraca</taxon>
        <taxon>Eucarida</taxon>
        <taxon>Decapoda</taxon>
        <taxon>Pleocyemata</taxon>
        <taxon>Brachyura</taxon>
        <taxon>Eubrachyura</taxon>
        <taxon>Portunoidea</taxon>
        <taxon>Portunidae</taxon>
        <taxon>Portuninae</taxon>
        <taxon>Portunus</taxon>
    </lineage>
</organism>
<sequence length="94" mass="10139">MREEAPQAARHSSSSSSSTSPFPQPQPSPPSARHSTETIDQFAADTRKDPPAARQQPMKFCLSISAAFSLAEEQQAAGCARGGLTHVHTYRQET</sequence>
<name>A0A5B7DUF0_PORTR</name>
<accession>A0A5B7DUF0</accession>